<reference evidence="3" key="1">
    <citation type="submission" date="2016-10" db="EMBL/GenBank/DDBJ databases">
        <authorList>
            <person name="Varghese N."/>
            <person name="Submissions S."/>
        </authorList>
    </citation>
    <scope>NUCLEOTIDE SEQUENCE [LARGE SCALE GENOMIC DNA]</scope>
    <source>
        <strain evidence="3">ATCC 700689</strain>
    </source>
</reference>
<evidence type="ECO:0000313" key="3">
    <source>
        <dbReference type="Proteomes" id="UP000182894"/>
    </source>
</evidence>
<name>A0A1G8DGD5_9PSED</name>
<evidence type="ECO:0008006" key="4">
    <source>
        <dbReference type="Google" id="ProtNLM"/>
    </source>
</evidence>
<organism evidence="2 3">
    <name type="scientific">Pseudomonas abietaniphila</name>
    <dbReference type="NCBI Taxonomy" id="89065"/>
    <lineage>
        <taxon>Bacteria</taxon>
        <taxon>Pseudomonadati</taxon>
        <taxon>Pseudomonadota</taxon>
        <taxon>Gammaproteobacteria</taxon>
        <taxon>Pseudomonadales</taxon>
        <taxon>Pseudomonadaceae</taxon>
        <taxon>Pseudomonas</taxon>
    </lineage>
</organism>
<sequence>MKTLIALLMTLMLAAVSATALAMPCGKAGKSSSEALDSQHLMPLHIAEQSPVALKRPGTLPKLEA</sequence>
<evidence type="ECO:0000313" key="2">
    <source>
        <dbReference type="EMBL" id="SDH56654.1"/>
    </source>
</evidence>
<dbReference type="OrthoDB" id="7031766at2"/>
<gene>
    <name evidence="2" type="ORF">SAMN05216605_10737</name>
</gene>
<proteinExistence type="predicted"/>
<dbReference type="AlphaFoldDB" id="A0A1G8DGD5"/>
<keyword evidence="3" id="KW-1185">Reference proteome</keyword>
<protein>
    <recommendedName>
        <fullName evidence="4">Lipoprotein</fullName>
    </recommendedName>
</protein>
<keyword evidence="1" id="KW-0732">Signal</keyword>
<accession>A0A1G8DGD5</accession>
<feature type="chain" id="PRO_5010256096" description="Lipoprotein" evidence="1">
    <location>
        <begin position="23"/>
        <end position="65"/>
    </location>
</feature>
<dbReference type="EMBL" id="FNCO01000007">
    <property type="protein sequence ID" value="SDH56654.1"/>
    <property type="molecule type" value="Genomic_DNA"/>
</dbReference>
<feature type="signal peptide" evidence="1">
    <location>
        <begin position="1"/>
        <end position="22"/>
    </location>
</feature>
<evidence type="ECO:0000256" key="1">
    <source>
        <dbReference type="SAM" id="SignalP"/>
    </source>
</evidence>
<dbReference type="Proteomes" id="UP000182894">
    <property type="component" value="Unassembled WGS sequence"/>
</dbReference>
<dbReference type="RefSeq" id="WP_074753213.1">
    <property type="nucleotide sequence ID" value="NZ_FNCO01000007.1"/>
</dbReference>